<proteinExistence type="predicted"/>
<feature type="signal peptide" evidence="1">
    <location>
        <begin position="1"/>
        <end position="23"/>
    </location>
</feature>
<feature type="chain" id="PRO_5046255369" evidence="1">
    <location>
        <begin position="24"/>
        <end position="77"/>
    </location>
</feature>
<evidence type="ECO:0000256" key="1">
    <source>
        <dbReference type="SAM" id="SignalP"/>
    </source>
</evidence>
<gene>
    <name evidence="2" type="ORF">GCM10009823_21390</name>
</gene>
<evidence type="ECO:0000313" key="3">
    <source>
        <dbReference type="Proteomes" id="UP001500984"/>
    </source>
</evidence>
<dbReference type="Proteomes" id="UP001500984">
    <property type="component" value="Unassembled WGS sequence"/>
</dbReference>
<accession>A0ABN2WVB3</accession>
<dbReference type="RefSeq" id="WP_344337158.1">
    <property type="nucleotide sequence ID" value="NZ_BAAAPZ010000008.1"/>
</dbReference>
<protein>
    <submittedName>
        <fullName evidence="2">Uncharacterized protein</fullName>
    </submittedName>
</protein>
<sequence length="77" mass="7398">MVSTFRRALVCAAPLLMVLSACGGAVGKGDGGGGGSGGFEFGAAQEEVDAAVADLDPVTLTIQPYAASPDAAAAVAE</sequence>
<organism evidence="2 3">
    <name type="scientific">Brevibacterium salitolerans</name>
    <dbReference type="NCBI Taxonomy" id="1403566"/>
    <lineage>
        <taxon>Bacteria</taxon>
        <taxon>Bacillati</taxon>
        <taxon>Actinomycetota</taxon>
        <taxon>Actinomycetes</taxon>
        <taxon>Micrococcales</taxon>
        <taxon>Brevibacteriaceae</taxon>
        <taxon>Brevibacterium</taxon>
    </lineage>
</organism>
<name>A0ABN2WVB3_9MICO</name>
<reference evidence="3" key="1">
    <citation type="journal article" date="2019" name="Int. J. Syst. Evol. Microbiol.">
        <title>The Global Catalogue of Microorganisms (GCM) 10K type strain sequencing project: providing services to taxonomists for standard genome sequencing and annotation.</title>
        <authorList>
            <consortium name="The Broad Institute Genomics Platform"/>
            <consortium name="The Broad Institute Genome Sequencing Center for Infectious Disease"/>
            <person name="Wu L."/>
            <person name="Ma J."/>
        </authorList>
    </citation>
    <scope>NUCLEOTIDE SEQUENCE [LARGE SCALE GENOMIC DNA]</scope>
    <source>
        <strain evidence="3">JCM 15900</strain>
    </source>
</reference>
<keyword evidence="3" id="KW-1185">Reference proteome</keyword>
<keyword evidence="1" id="KW-0732">Signal</keyword>
<dbReference type="PROSITE" id="PS51257">
    <property type="entry name" value="PROKAR_LIPOPROTEIN"/>
    <property type="match status" value="1"/>
</dbReference>
<evidence type="ECO:0000313" key="2">
    <source>
        <dbReference type="EMBL" id="GAA2099499.1"/>
    </source>
</evidence>
<dbReference type="EMBL" id="BAAAPZ010000008">
    <property type="protein sequence ID" value="GAA2099499.1"/>
    <property type="molecule type" value="Genomic_DNA"/>
</dbReference>
<comment type="caution">
    <text evidence="2">The sequence shown here is derived from an EMBL/GenBank/DDBJ whole genome shotgun (WGS) entry which is preliminary data.</text>
</comment>